<feature type="binding site" evidence="2">
    <location>
        <position position="58"/>
    </location>
    <ligand>
        <name>Mg(2+)</name>
        <dbReference type="ChEBI" id="CHEBI:18420"/>
    </ligand>
</feature>
<dbReference type="GO" id="GO:0000287">
    <property type="term" value="F:magnesium ion binding"/>
    <property type="evidence" value="ECO:0007669"/>
    <property type="project" value="UniProtKB-UniRule"/>
</dbReference>
<dbReference type="SUPFAM" id="SSF52540">
    <property type="entry name" value="P-loop containing nucleoside triphosphate hydrolases"/>
    <property type="match status" value="1"/>
</dbReference>
<keyword evidence="2" id="KW-0067">ATP-binding</keyword>
<name>A0AAD0WR89_9BACT</name>
<evidence type="ECO:0000313" key="3">
    <source>
        <dbReference type="EMBL" id="AXX90571.1"/>
    </source>
</evidence>
<dbReference type="Gene3D" id="3.40.50.300">
    <property type="entry name" value="P-loop containing nucleotide triphosphate hydrolases"/>
    <property type="match status" value="1"/>
</dbReference>
<comment type="function">
    <text evidence="2">Catalyzes a mechanistically unusual reaction, the ATP-dependent insertion of CO2 between the N7 and N8 nitrogen atoms of 7,8-diaminopelargonic acid (DAPA, also called 7,8-diammoniononanoate) to form a ureido ring.</text>
</comment>
<gene>
    <name evidence="2 3" type="primary">bioD</name>
    <name evidence="3" type="ORF">ASUIS_2140</name>
</gene>
<dbReference type="PANTHER" id="PTHR43210">
    <property type="entry name" value="DETHIOBIOTIN SYNTHETASE"/>
    <property type="match status" value="1"/>
</dbReference>
<evidence type="ECO:0000313" key="4">
    <source>
        <dbReference type="Proteomes" id="UP000263040"/>
    </source>
</evidence>
<dbReference type="KEGG" id="asui:ASUIS_2140"/>
<comment type="similarity">
    <text evidence="2">Belongs to the dethiobiotin synthetase family.</text>
</comment>
<comment type="subunit">
    <text evidence="2">Homodimer.</text>
</comment>
<dbReference type="HAMAP" id="MF_00336">
    <property type="entry name" value="BioD"/>
    <property type="match status" value="1"/>
</dbReference>
<keyword evidence="2" id="KW-0963">Cytoplasm</keyword>
<feature type="active site" evidence="2">
    <location>
        <position position="46"/>
    </location>
</feature>
<keyword evidence="2" id="KW-0547">Nucleotide-binding</keyword>
<comment type="caution">
    <text evidence="2">Lacks conserved residue(s) required for the propagation of feature annotation.</text>
</comment>
<feature type="binding site" evidence="2">
    <location>
        <begin position="122"/>
        <end position="125"/>
    </location>
    <ligand>
        <name>ATP</name>
        <dbReference type="ChEBI" id="CHEBI:30616"/>
    </ligand>
</feature>
<proteinExistence type="inferred from homology"/>
<dbReference type="GO" id="GO:0005524">
    <property type="term" value="F:ATP binding"/>
    <property type="evidence" value="ECO:0007669"/>
    <property type="project" value="UniProtKB-UniRule"/>
</dbReference>
<feature type="binding site" evidence="2">
    <location>
        <begin position="21"/>
        <end position="26"/>
    </location>
    <ligand>
        <name>ATP</name>
        <dbReference type="ChEBI" id="CHEBI:30616"/>
    </ligand>
</feature>
<dbReference type="Proteomes" id="UP000263040">
    <property type="component" value="Chromosome"/>
</dbReference>
<organism evidence="3 4">
    <name type="scientific">Arcobacter suis CECT 7833</name>
    <dbReference type="NCBI Taxonomy" id="663365"/>
    <lineage>
        <taxon>Bacteria</taxon>
        <taxon>Pseudomonadati</taxon>
        <taxon>Campylobacterota</taxon>
        <taxon>Epsilonproteobacteria</taxon>
        <taxon>Campylobacterales</taxon>
        <taxon>Arcobacteraceae</taxon>
        <taxon>Arcobacter</taxon>
    </lineage>
</organism>
<comment type="catalytic activity">
    <reaction evidence="2">
        <text>(7R,8S)-7,8-diammoniononanoate + CO2 + ATP = (4R,5S)-dethiobiotin + ADP + phosphate + 3 H(+)</text>
        <dbReference type="Rhea" id="RHEA:15805"/>
        <dbReference type="ChEBI" id="CHEBI:15378"/>
        <dbReference type="ChEBI" id="CHEBI:16526"/>
        <dbReference type="ChEBI" id="CHEBI:30616"/>
        <dbReference type="ChEBI" id="CHEBI:43474"/>
        <dbReference type="ChEBI" id="CHEBI:149469"/>
        <dbReference type="ChEBI" id="CHEBI:149473"/>
        <dbReference type="ChEBI" id="CHEBI:456216"/>
        <dbReference type="EC" id="6.3.3.3"/>
    </reaction>
</comment>
<evidence type="ECO:0000256" key="1">
    <source>
        <dbReference type="ARBA" id="ARBA00022756"/>
    </source>
</evidence>
<dbReference type="RefSeq" id="WP_118887155.1">
    <property type="nucleotide sequence ID" value="NZ_CP032100.1"/>
</dbReference>
<keyword evidence="2 3" id="KW-0436">Ligase</keyword>
<feature type="binding site" evidence="2">
    <location>
        <position position="25"/>
    </location>
    <ligand>
        <name>Mg(2+)</name>
        <dbReference type="ChEBI" id="CHEBI:18420"/>
    </ligand>
</feature>
<evidence type="ECO:0000256" key="2">
    <source>
        <dbReference type="HAMAP-Rule" id="MF_00336"/>
    </source>
</evidence>
<reference evidence="3 4" key="1">
    <citation type="submission" date="2018-08" db="EMBL/GenBank/DDBJ databases">
        <title>Complete genome of the Arcobacter suis type strain LMG 26152.</title>
        <authorList>
            <person name="Miller W.G."/>
            <person name="Yee E."/>
            <person name="Bono J.L."/>
        </authorList>
    </citation>
    <scope>NUCLEOTIDE SEQUENCE [LARGE SCALE GENOMIC DNA]</scope>
    <source>
        <strain evidence="3 4">CECT 7833</strain>
    </source>
</reference>
<comment type="cofactor">
    <cofactor evidence="2">
        <name>Mg(2+)</name>
        <dbReference type="ChEBI" id="CHEBI:18420"/>
    </cofactor>
</comment>
<feature type="binding site" evidence="2">
    <location>
        <position position="58"/>
    </location>
    <ligand>
        <name>ATP</name>
        <dbReference type="ChEBI" id="CHEBI:30616"/>
    </ligand>
</feature>
<comment type="subcellular location">
    <subcellularLocation>
        <location evidence="2">Cytoplasm</location>
    </subcellularLocation>
</comment>
<keyword evidence="2" id="KW-0479">Metal-binding</keyword>
<keyword evidence="2" id="KW-0460">Magnesium</keyword>
<dbReference type="InterPro" id="IPR004472">
    <property type="entry name" value="DTB_synth_BioD"/>
</dbReference>
<dbReference type="EC" id="6.3.3.3" evidence="2"/>
<keyword evidence="1 2" id="KW-0093">Biotin biosynthesis</keyword>
<dbReference type="PANTHER" id="PTHR43210:SF5">
    <property type="entry name" value="DETHIOBIOTIN SYNTHETASE"/>
    <property type="match status" value="1"/>
</dbReference>
<dbReference type="InterPro" id="IPR027417">
    <property type="entry name" value="P-loop_NTPase"/>
</dbReference>
<protein>
    <recommendedName>
        <fullName evidence="2">ATP-dependent dethiobiotin synthetase BioD</fullName>
        <ecNumber evidence="2">6.3.3.3</ecNumber>
    </recommendedName>
    <alternativeName>
        <fullName evidence="2">DTB synthetase</fullName>
        <shortName evidence="2">DTBS</shortName>
    </alternativeName>
    <alternativeName>
        <fullName evidence="2">Dethiobiotin synthase</fullName>
    </alternativeName>
</protein>
<feature type="binding site" evidence="2">
    <location>
        <position position="122"/>
    </location>
    <ligand>
        <name>Mg(2+)</name>
        <dbReference type="ChEBI" id="CHEBI:18420"/>
    </ligand>
</feature>
<dbReference type="EMBL" id="CP032100">
    <property type="protein sequence ID" value="AXX90571.1"/>
    <property type="molecule type" value="Genomic_DNA"/>
</dbReference>
<dbReference type="Pfam" id="PF13500">
    <property type="entry name" value="AAA_26"/>
    <property type="match status" value="1"/>
</dbReference>
<feature type="binding site" evidence="2">
    <location>
        <position position="50"/>
    </location>
    <ligand>
        <name>substrate</name>
    </ligand>
</feature>
<dbReference type="GO" id="GO:0004141">
    <property type="term" value="F:dethiobiotin synthase activity"/>
    <property type="evidence" value="ECO:0007669"/>
    <property type="project" value="UniProtKB-UniRule"/>
</dbReference>
<sequence>MKNEISYYVNKSLFITATNTDVGKTYACEKFLNYFAKAGLKVGYFKPFETGVFDKPLDGSKMLELAKKLNPSFNVTINDVVPYQFKLPAAPYVAKGNTIIDIDFLKEKKRYLEQFCDVLIIEGAGGLMVPIEKNLFVIDLIKEFECEAILITPSKLGCINDTLLSINALKAKNIDFEFYINLYQDINSFEEVSKPFLLDYFEKLNFLEDLGKL</sequence>
<dbReference type="GO" id="GO:0009102">
    <property type="term" value="P:biotin biosynthetic process"/>
    <property type="evidence" value="ECO:0007669"/>
    <property type="project" value="UniProtKB-UniRule"/>
</dbReference>
<dbReference type="NCBIfam" id="TIGR00347">
    <property type="entry name" value="bioD"/>
    <property type="match status" value="1"/>
</dbReference>
<dbReference type="AlphaFoldDB" id="A0AAD0WR89"/>
<keyword evidence="4" id="KW-1185">Reference proteome</keyword>
<accession>A0AAD0WR89</accession>
<dbReference type="CDD" id="cd03109">
    <property type="entry name" value="DTBS"/>
    <property type="match status" value="1"/>
</dbReference>
<comment type="pathway">
    <text evidence="2">Cofactor biosynthesis; biotin biosynthesis; biotin from 7,8-diaminononanoate: step 1/2.</text>
</comment>
<dbReference type="GO" id="GO:0005829">
    <property type="term" value="C:cytosol"/>
    <property type="evidence" value="ECO:0007669"/>
    <property type="project" value="TreeGrafter"/>
</dbReference>